<sequence>MTSKQRAALRAQANGLPALFQVGKGGVSPALITQLDDALTARELVKLKVLLESAPEKPYALADTLAEATRAEVVSVVGGSMVFYRYSEKLHEKEKRARK</sequence>
<dbReference type="AlphaFoldDB" id="A0A9D1IG36"/>
<evidence type="ECO:0000313" key="5">
    <source>
        <dbReference type="Proteomes" id="UP000824071"/>
    </source>
</evidence>
<dbReference type="EMBL" id="DVMW01000048">
    <property type="protein sequence ID" value="HIU36608.1"/>
    <property type="molecule type" value="Genomic_DNA"/>
</dbReference>
<dbReference type="InterPro" id="IPR001890">
    <property type="entry name" value="RNA-binding_CRM"/>
</dbReference>
<dbReference type="PANTHER" id="PTHR40065">
    <property type="entry name" value="RNA-BINDING PROTEIN YHBY"/>
    <property type="match status" value="1"/>
</dbReference>
<reference evidence="4" key="1">
    <citation type="submission" date="2020-10" db="EMBL/GenBank/DDBJ databases">
        <authorList>
            <person name="Gilroy R."/>
        </authorList>
    </citation>
    <scope>NUCLEOTIDE SEQUENCE</scope>
    <source>
        <strain evidence="4">ChiGjej1B1-19959</strain>
    </source>
</reference>
<dbReference type="InterPro" id="IPR051925">
    <property type="entry name" value="RNA-binding_domain"/>
</dbReference>
<dbReference type="Gene3D" id="3.30.110.60">
    <property type="entry name" value="YhbY-like"/>
    <property type="match status" value="1"/>
</dbReference>
<feature type="domain" description="CRM" evidence="3">
    <location>
        <begin position="1"/>
        <end position="96"/>
    </location>
</feature>
<name>A0A9D1IG36_9FIRM</name>
<reference evidence="4" key="2">
    <citation type="journal article" date="2021" name="PeerJ">
        <title>Extensive microbial diversity within the chicken gut microbiome revealed by metagenomics and culture.</title>
        <authorList>
            <person name="Gilroy R."/>
            <person name="Ravi A."/>
            <person name="Getino M."/>
            <person name="Pursley I."/>
            <person name="Horton D.L."/>
            <person name="Alikhan N.F."/>
            <person name="Baker D."/>
            <person name="Gharbi K."/>
            <person name="Hall N."/>
            <person name="Watson M."/>
            <person name="Adriaenssens E.M."/>
            <person name="Foster-Nyarko E."/>
            <person name="Jarju S."/>
            <person name="Secka A."/>
            <person name="Antonio M."/>
            <person name="Oren A."/>
            <person name="Chaudhuri R.R."/>
            <person name="La Ragione R."/>
            <person name="Hildebrand F."/>
            <person name="Pallen M.J."/>
        </authorList>
    </citation>
    <scope>NUCLEOTIDE SEQUENCE</scope>
    <source>
        <strain evidence="4">ChiGjej1B1-19959</strain>
    </source>
</reference>
<dbReference type="SMART" id="SM01103">
    <property type="entry name" value="CRS1_YhbY"/>
    <property type="match status" value="1"/>
</dbReference>
<dbReference type="PROSITE" id="PS51295">
    <property type="entry name" value="CRM"/>
    <property type="match status" value="1"/>
</dbReference>
<dbReference type="Pfam" id="PF01985">
    <property type="entry name" value="CRS1_YhbY"/>
    <property type="match status" value="1"/>
</dbReference>
<evidence type="ECO:0000256" key="1">
    <source>
        <dbReference type="ARBA" id="ARBA00022884"/>
    </source>
</evidence>
<evidence type="ECO:0000313" key="4">
    <source>
        <dbReference type="EMBL" id="HIU36608.1"/>
    </source>
</evidence>
<accession>A0A9D1IG36</accession>
<evidence type="ECO:0000256" key="2">
    <source>
        <dbReference type="PROSITE-ProRule" id="PRU00626"/>
    </source>
</evidence>
<dbReference type="PANTHER" id="PTHR40065:SF3">
    <property type="entry name" value="RNA-BINDING PROTEIN YHBY"/>
    <property type="match status" value="1"/>
</dbReference>
<dbReference type="InterPro" id="IPR035920">
    <property type="entry name" value="YhbY-like_sf"/>
</dbReference>
<evidence type="ECO:0000259" key="3">
    <source>
        <dbReference type="PROSITE" id="PS51295"/>
    </source>
</evidence>
<organism evidence="4 5">
    <name type="scientific">Candidatus Fimenecus excrementigallinarum</name>
    <dbReference type="NCBI Taxonomy" id="2840816"/>
    <lineage>
        <taxon>Bacteria</taxon>
        <taxon>Bacillati</taxon>
        <taxon>Bacillota</taxon>
        <taxon>Clostridia</taxon>
        <taxon>Candidatus Fimenecus</taxon>
    </lineage>
</organism>
<dbReference type="SUPFAM" id="SSF75471">
    <property type="entry name" value="YhbY-like"/>
    <property type="match status" value="1"/>
</dbReference>
<comment type="caution">
    <text evidence="4">The sequence shown here is derived from an EMBL/GenBank/DDBJ whole genome shotgun (WGS) entry which is preliminary data.</text>
</comment>
<proteinExistence type="predicted"/>
<dbReference type="GO" id="GO:0003723">
    <property type="term" value="F:RNA binding"/>
    <property type="evidence" value="ECO:0007669"/>
    <property type="project" value="UniProtKB-UniRule"/>
</dbReference>
<keyword evidence="1 2" id="KW-0694">RNA-binding</keyword>
<dbReference type="Proteomes" id="UP000824071">
    <property type="component" value="Unassembled WGS sequence"/>
</dbReference>
<gene>
    <name evidence="4" type="ORF">IAC53_08400</name>
</gene>
<protein>
    <submittedName>
        <fullName evidence="4">YhbY family RNA-binding protein</fullName>
    </submittedName>
</protein>